<protein>
    <submittedName>
        <fullName evidence="2">Uncharacterized protein</fullName>
    </submittedName>
</protein>
<accession>A0ABS1UVE0</accession>
<dbReference type="Proteomes" id="UP000661193">
    <property type="component" value="Unassembled WGS sequence"/>
</dbReference>
<dbReference type="EMBL" id="JAETXL010000018">
    <property type="protein sequence ID" value="MBL6280303.1"/>
    <property type="molecule type" value="Genomic_DNA"/>
</dbReference>
<comment type="caution">
    <text evidence="2">The sequence shown here is derived from an EMBL/GenBank/DDBJ whole genome shotgun (WGS) entry which is preliminary data.</text>
</comment>
<name>A0ABS1UVE0_9ACTN</name>
<evidence type="ECO:0000313" key="3">
    <source>
        <dbReference type="Proteomes" id="UP000661193"/>
    </source>
</evidence>
<sequence length="100" mass="10924">MILAVRSGRGSEDAVSWVANVMLSVGLEDRLNAEAFSDWLDSRCRCREPGMGPGGCGRLRFITGVDNQWGGHKNPEGALRQYAPSSPDEEDDEFWPPVGS</sequence>
<gene>
    <name evidence="2" type="ORF">JMF97_29500</name>
</gene>
<proteinExistence type="predicted"/>
<organism evidence="2 3">
    <name type="scientific">Micromonospora fiedleri</name>
    <dbReference type="NCBI Taxonomy" id="1157498"/>
    <lineage>
        <taxon>Bacteria</taxon>
        <taxon>Bacillati</taxon>
        <taxon>Actinomycetota</taxon>
        <taxon>Actinomycetes</taxon>
        <taxon>Micromonosporales</taxon>
        <taxon>Micromonosporaceae</taxon>
        <taxon>Micromonospora</taxon>
    </lineage>
</organism>
<keyword evidence="3" id="KW-1185">Reference proteome</keyword>
<feature type="region of interest" description="Disordered" evidence="1">
    <location>
        <begin position="72"/>
        <end position="100"/>
    </location>
</feature>
<evidence type="ECO:0000256" key="1">
    <source>
        <dbReference type="SAM" id="MobiDB-lite"/>
    </source>
</evidence>
<reference evidence="2 3" key="1">
    <citation type="submission" date="2021-01" db="EMBL/GenBank/DDBJ databases">
        <title>Genome sequencing of Micromonospora fiedleri MG-37.</title>
        <authorList>
            <person name="Moreland P.E.J."/>
            <person name="Stach J.E.M."/>
        </authorList>
    </citation>
    <scope>NUCLEOTIDE SEQUENCE [LARGE SCALE GENOMIC DNA]</scope>
    <source>
        <strain evidence="2 3">MG-37</strain>
    </source>
</reference>
<evidence type="ECO:0000313" key="2">
    <source>
        <dbReference type="EMBL" id="MBL6280303.1"/>
    </source>
</evidence>
<dbReference type="RefSeq" id="WP_203224517.1">
    <property type="nucleotide sequence ID" value="NZ_JAETXL010000018.1"/>
</dbReference>